<dbReference type="EMBL" id="SZYD01000019">
    <property type="protein sequence ID" value="KAD2393167.1"/>
    <property type="molecule type" value="Genomic_DNA"/>
</dbReference>
<evidence type="ECO:0000313" key="5">
    <source>
        <dbReference type="EMBL" id="KAD2393167.1"/>
    </source>
</evidence>
<keyword evidence="1" id="KW-0677">Repeat</keyword>
<dbReference type="OrthoDB" id="442947at2759"/>
<feature type="region of interest" description="Disordered" evidence="3">
    <location>
        <begin position="1"/>
        <end position="21"/>
    </location>
</feature>
<feature type="domain" description="K Homology" evidence="4">
    <location>
        <begin position="254"/>
        <end position="330"/>
    </location>
</feature>
<reference evidence="5 6" key="1">
    <citation type="submission" date="2019-05" db="EMBL/GenBank/DDBJ databases">
        <title>Mikania micrantha, genome provides insights into the molecular mechanism of rapid growth.</title>
        <authorList>
            <person name="Liu B."/>
        </authorList>
    </citation>
    <scope>NUCLEOTIDE SEQUENCE [LARGE SCALE GENOMIC DNA]</scope>
    <source>
        <strain evidence="5">NLD-2019</strain>
        <tissue evidence="5">Leaf</tissue>
    </source>
</reference>
<organism evidence="5 6">
    <name type="scientific">Mikania micrantha</name>
    <name type="common">bitter vine</name>
    <dbReference type="NCBI Taxonomy" id="192012"/>
    <lineage>
        <taxon>Eukaryota</taxon>
        <taxon>Viridiplantae</taxon>
        <taxon>Streptophyta</taxon>
        <taxon>Embryophyta</taxon>
        <taxon>Tracheophyta</taxon>
        <taxon>Spermatophyta</taxon>
        <taxon>Magnoliopsida</taxon>
        <taxon>eudicotyledons</taxon>
        <taxon>Gunneridae</taxon>
        <taxon>Pentapetalae</taxon>
        <taxon>asterids</taxon>
        <taxon>campanulids</taxon>
        <taxon>Asterales</taxon>
        <taxon>Asteraceae</taxon>
        <taxon>Asteroideae</taxon>
        <taxon>Heliantheae alliance</taxon>
        <taxon>Eupatorieae</taxon>
        <taxon>Mikania</taxon>
    </lineage>
</organism>
<evidence type="ECO:0000256" key="2">
    <source>
        <dbReference type="PROSITE-ProRule" id="PRU00117"/>
    </source>
</evidence>
<feature type="domain" description="K Homology" evidence="4">
    <location>
        <begin position="128"/>
        <end position="203"/>
    </location>
</feature>
<dbReference type="InterPro" id="IPR004088">
    <property type="entry name" value="KH_dom_type_1"/>
</dbReference>
<dbReference type="GO" id="GO:0003723">
    <property type="term" value="F:RNA binding"/>
    <property type="evidence" value="ECO:0007669"/>
    <property type="project" value="UniProtKB-UniRule"/>
</dbReference>
<sequence>MFEPTTSTSVNGGHTSINHKPPTSTRFRLLCHASLLAGVVGNSGDFIKQLQHDTVSSIRVEAPIAGSEDRVITVIASSLVNRTLSFNKDNSYHEVSEVSAAQEALIRVFERILVVAAEADGGYLASGGVVSCRLLVDKSIIGSVIGKRGKVIEKIRKDTGCKIRILVQDKLPSCALPTDEMIKIEGDILATKKALVAVTCCLRDRLYADKSNMNVGRPHQAVPRETINDRHINVPFVSSDVDTSPSIDSRACQQEIVFRMLCSSDRVGSVIGKSGTIVQALQKESGAKISFGSPVSDCDERLITITAMETLESRNSPTQNAVILVFNRSEARPPSSTGLMASARLLISPNQRGCLLGKGGSIIADMRKVTGAVIKIVEDDQVPKCALDTDLVVLITGQFVNVQDALYSVTGRLRNNFFSSKMSMDHGTRGNANLTRSVEGLKFSSRRPTPAKPHSRIGVKASKGRNVDMGSTSVGGGTEFGSGGRSAIVTGMSVDIVVPQNIIGRVYGENESNLTRLRQISGAKVVVHEPQSGTTDYIVVISGTPDQTQSAQSLLQAFILTDHS</sequence>
<evidence type="ECO:0000259" key="4">
    <source>
        <dbReference type="SMART" id="SM00322"/>
    </source>
</evidence>
<dbReference type="CDD" id="cd22462">
    <property type="entry name" value="KH-I_HEN4_like_rpt5"/>
    <property type="match status" value="1"/>
</dbReference>
<dbReference type="PANTHER" id="PTHR10288">
    <property type="entry name" value="KH DOMAIN CONTAINING RNA BINDING PROTEIN"/>
    <property type="match status" value="1"/>
</dbReference>
<gene>
    <name evidence="5" type="ORF">E3N88_40144</name>
</gene>
<dbReference type="Gene3D" id="3.30.310.210">
    <property type="match status" value="1"/>
</dbReference>
<dbReference type="SUPFAM" id="SSF54791">
    <property type="entry name" value="Eukaryotic type KH-domain (KH-domain type I)"/>
    <property type="match status" value="5"/>
</dbReference>
<evidence type="ECO:0000256" key="3">
    <source>
        <dbReference type="SAM" id="MobiDB-lite"/>
    </source>
</evidence>
<name>A0A5N6LLW4_9ASTR</name>
<dbReference type="Proteomes" id="UP000326396">
    <property type="component" value="Linkage Group LG9"/>
</dbReference>
<evidence type="ECO:0000313" key="6">
    <source>
        <dbReference type="Proteomes" id="UP000326396"/>
    </source>
</evidence>
<feature type="domain" description="K Homology" evidence="4">
    <location>
        <begin position="23"/>
        <end position="103"/>
    </location>
</feature>
<dbReference type="CDD" id="cd22460">
    <property type="entry name" value="KH-I_PEPPER_rpt2_like"/>
    <property type="match status" value="2"/>
</dbReference>
<dbReference type="Gene3D" id="3.30.1370.10">
    <property type="entry name" value="K Homology domain, type 1"/>
    <property type="match status" value="3"/>
</dbReference>
<dbReference type="CDD" id="cd22459">
    <property type="entry name" value="KH-I_PEPPER_rpt1_like"/>
    <property type="match status" value="1"/>
</dbReference>
<dbReference type="InterPro" id="IPR036612">
    <property type="entry name" value="KH_dom_type_1_sf"/>
</dbReference>
<protein>
    <recommendedName>
        <fullName evidence="4">K Homology domain-containing protein</fullName>
    </recommendedName>
</protein>
<dbReference type="Pfam" id="PF00013">
    <property type="entry name" value="KH_1"/>
    <property type="match status" value="4"/>
</dbReference>
<feature type="domain" description="K Homology" evidence="4">
    <location>
        <begin position="490"/>
        <end position="560"/>
    </location>
</feature>
<dbReference type="SMART" id="SM00322">
    <property type="entry name" value="KH"/>
    <property type="match status" value="5"/>
</dbReference>
<keyword evidence="2" id="KW-0694">RNA-binding</keyword>
<proteinExistence type="predicted"/>
<dbReference type="PROSITE" id="PS50084">
    <property type="entry name" value="KH_TYPE_1"/>
    <property type="match status" value="5"/>
</dbReference>
<dbReference type="AlphaFoldDB" id="A0A5N6LLW4"/>
<comment type="caution">
    <text evidence="5">The sequence shown here is derived from an EMBL/GenBank/DDBJ whole genome shotgun (WGS) entry which is preliminary data.</text>
</comment>
<keyword evidence="6" id="KW-1185">Reference proteome</keyword>
<feature type="domain" description="K Homology" evidence="4">
    <location>
        <begin position="339"/>
        <end position="414"/>
    </location>
</feature>
<dbReference type="InterPro" id="IPR004087">
    <property type="entry name" value="KH_dom"/>
</dbReference>
<evidence type="ECO:0000256" key="1">
    <source>
        <dbReference type="ARBA" id="ARBA00022737"/>
    </source>
</evidence>
<accession>A0A5N6LLW4</accession>